<sequence length="132" mass="14500">MGSRVYSVSVAVTETVTLYLDDIASLTLEVWPHLARGGTVLRHGDAGYSQALLDLPGQLVTDASERSRDGMRLVLEDWELRIDPRADEVYVEIALLRMSDQSWNCWRPGETPFEHVGAVSEDVDGSATLGPA</sequence>
<dbReference type="AlphaFoldDB" id="A0A1Q2CP49"/>
<protein>
    <submittedName>
        <fullName evidence="1">Uncharacterized protein</fullName>
    </submittedName>
</protein>
<dbReference type="KEGG" id="tes:BW730_10730"/>
<reference evidence="2" key="1">
    <citation type="submission" date="2017-02" db="EMBL/GenBank/DDBJ databases">
        <title>Tessaracoccus aquaemaris sp. nov., isolated from the intestine of a Korean rockfish, Sebastes schlegelii, in a marine aquaculture pond.</title>
        <authorList>
            <person name="Tak E.J."/>
            <person name="Bae J.-W."/>
        </authorList>
    </citation>
    <scope>NUCLEOTIDE SEQUENCE [LARGE SCALE GENOMIC DNA]</scope>
    <source>
        <strain evidence="2">NSG39</strain>
    </source>
</reference>
<evidence type="ECO:0000313" key="1">
    <source>
        <dbReference type="EMBL" id="AQP47897.1"/>
    </source>
</evidence>
<accession>A0A1Q2CP49</accession>
<name>A0A1Q2CP49_9ACTN</name>
<dbReference type="EMBL" id="CP019606">
    <property type="protein sequence ID" value="AQP47897.1"/>
    <property type="molecule type" value="Genomic_DNA"/>
</dbReference>
<dbReference type="STRING" id="1332264.BW730_10730"/>
<dbReference type="Proteomes" id="UP000188145">
    <property type="component" value="Chromosome"/>
</dbReference>
<keyword evidence="2" id="KW-1185">Reference proteome</keyword>
<evidence type="ECO:0000313" key="2">
    <source>
        <dbReference type="Proteomes" id="UP000188145"/>
    </source>
</evidence>
<proteinExistence type="predicted"/>
<gene>
    <name evidence="1" type="ORF">BW730_10730</name>
</gene>
<organism evidence="1 2">
    <name type="scientific">Tessaracoccus aquimaris</name>
    <dbReference type="NCBI Taxonomy" id="1332264"/>
    <lineage>
        <taxon>Bacteria</taxon>
        <taxon>Bacillati</taxon>
        <taxon>Actinomycetota</taxon>
        <taxon>Actinomycetes</taxon>
        <taxon>Propionibacteriales</taxon>
        <taxon>Propionibacteriaceae</taxon>
        <taxon>Tessaracoccus</taxon>
    </lineage>
</organism>